<dbReference type="PANTHER" id="PTHR38474">
    <property type="entry name" value="SLR0299 PROTEIN"/>
    <property type="match status" value="1"/>
</dbReference>
<dbReference type="Proteomes" id="UP001139450">
    <property type="component" value="Unassembled WGS sequence"/>
</dbReference>
<accession>A0A9X2BBF4</accession>
<sequence length="214" mass="24448">MSKKQLDIDNWARKEHFHFFKQFTEPFHSVVINVDCTNAYRFVKANGFSFYLYTIYVALKAAQEVESFRYRIEDGGVSVYDQVAASATIGRADGTFGFSFIEYYPGLEEFMQRATAEAKRVQEGSGLELRPRNDLILISTLPWLNFTSLTHATSFRPEDSCPRITFGKMTENYGKRSMPMAIHVNHALCDGLHVGLYAEAFQRLLDEGQLNNIV</sequence>
<evidence type="ECO:0000256" key="1">
    <source>
        <dbReference type="PIRSR" id="PIRSR000440-1"/>
    </source>
</evidence>
<evidence type="ECO:0000313" key="2">
    <source>
        <dbReference type="EMBL" id="MCJ8208143.1"/>
    </source>
</evidence>
<dbReference type="InterPro" id="IPR023213">
    <property type="entry name" value="CAT-like_dom_sf"/>
</dbReference>
<dbReference type="PANTHER" id="PTHR38474:SF1">
    <property type="entry name" value="SLR0299 PROTEIN"/>
    <property type="match status" value="1"/>
</dbReference>
<dbReference type="Gene3D" id="3.30.559.10">
    <property type="entry name" value="Chloramphenicol acetyltransferase-like domain"/>
    <property type="match status" value="1"/>
</dbReference>
<dbReference type="Pfam" id="PF00302">
    <property type="entry name" value="CAT"/>
    <property type="match status" value="1"/>
</dbReference>
<dbReference type="SUPFAM" id="SSF52777">
    <property type="entry name" value="CoA-dependent acyltransferases"/>
    <property type="match status" value="1"/>
</dbReference>
<keyword evidence="3" id="KW-1185">Reference proteome</keyword>
<name>A0A9X2BBF4_9SPHI</name>
<feature type="active site" description="Proton acceptor" evidence="1">
    <location>
        <position position="186"/>
    </location>
</feature>
<evidence type="ECO:0000313" key="3">
    <source>
        <dbReference type="Proteomes" id="UP001139450"/>
    </source>
</evidence>
<dbReference type="GO" id="GO:0008811">
    <property type="term" value="F:chloramphenicol O-acetyltransferase activity"/>
    <property type="evidence" value="ECO:0007669"/>
    <property type="project" value="InterPro"/>
</dbReference>
<dbReference type="SMART" id="SM01059">
    <property type="entry name" value="CAT"/>
    <property type="match status" value="1"/>
</dbReference>
<dbReference type="RefSeq" id="WP_245127980.1">
    <property type="nucleotide sequence ID" value="NZ_JALJEJ010000001.1"/>
</dbReference>
<dbReference type="AlphaFoldDB" id="A0A9X2BBF4"/>
<dbReference type="PIRSF" id="PIRSF000440">
    <property type="entry name" value="CAT"/>
    <property type="match status" value="1"/>
</dbReference>
<dbReference type="InterPro" id="IPR001707">
    <property type="entry name" value="Cmp_AcTrfase"/>
</dbReference>
<protein>
    <submittedName>
        <fullName evidence="2">Chloramphenicol acetyltransferase</fullName>
    </submittedName>
</protein>
<gene>
    <name evidence="2" type="ORF">MUY27_00395</name>
</gene>
<organism evidence="2 3">
    <name type="scientific">Mucilaginibacter straminoryzae</name>
    <dbReference type="NCBI Taxonomy" id="2932774"/>
    <lineage>
        <taxon>Bacteria</taxon>
        <taxon>Pseudomonadati</taxon>
        <taxon>Bacteroidota</taxon>
        <taxon>Sphingobacteriia</taxon>
        <taxon>Sphingobacteriales</taxon>
        <taxon>Sphingobacteriaceae</taxon>
        <taxon>Mucilaginibacter</taxon>
    </lineage>
</organism>
<comment type="caution">
    <text evidence="2">The sequence shown here is derived from an EMBL/GenBank/DDBJ whole genome shotgun (WGS) entry which is preliminary data.</text>
</comment>
<proteinExistence type="predicted"/>
<dbReference type="EMBL" id="JALJEJ010000001">
    <property type="protein sequence ID" value="MCJ8208143.1"/>
    <property type="molecule type" value="Genomic_DNA"/>
</dbReference>
<reference evidence="2" key="1">
    <citation type="submission" date="2022-04" db="EMBL/GenBank/DDBJ databases">
        <title>Mucilaginibacter sp. RS28 isolated from freshwater.</title>
        <authorList>
            <person name="Ko S.-R."/>
        </authorList>
    </citation>
    <scope>NUCLEOTIDE SEQUENCE</scope>
    <source>
        <strain evidence="2">RS28</strain>
    </source>
</reference>